<keyword evidence="4" id="KW-1185">Reference proteome</keyword>
<dbReference type="EMBL" id="WRPM01000096">
    <property type="protein sequence ID" value="MVT27290.1"/>
    <property type="molecule type" value="Genomic_DNA"/>
</dbReference>
<reference evidence="3 4" key="1">
    <citation type="submission" date="2019-12" db="EMBL/GenBank/DDBJ databases">
        <title>Nesterenkonia muleiensis sp. nov., a novel actinobacterium isolated from sap of Populus euphratica.</title>
        <authorList>
            <person name="Wang R."/>
        </authorList>
    </citation>
    <scope>NUCLEOTIDE SEQUENCE [LARGE SCALE GENOMIC DNA]</scope>
    <source>
        <strain evidence="3 4">F10</strain>
    </source>
</reference>
<organism evidence="3 4">
    <name type="scientific">Nesterenkonia alkaliphila</name>
    <dbReference type="NCBI Taxonomy" id="1463631"/>
    <lineage>
        <taxon>Bacteria</taxon>
        <taxon>Bacillati</taxon>
        <taxon>Actinomycetota</taxon>
        <taxon>Actinomycetes</taxon>
        <taxon>Micrococcales</taxon>
        <taxon>Micrococcaceae</taxon>
        <taxon>Nesterenkonia</taxon>
    </lineage>
</organism>
<dbReference type="CDD" id="cd02976">
    <property type="entry name" value="NrdH"/>
    <property type="match status" value="1"/>
</dbReference>
<dbReference type="AlphaFoldDB" id="A0A7K1ULE1"/>
<proteinExistence type="predicted"/>
<dbReference type="SUPFAM" id="SSF52833">
    <property type="entry name" value="Thioredoxin-like"/>
    <property type="match status" value="1"/>
</dbReference>
<feature type="compositionally biased region" description="Polar residues" evidence="1">
    <location>
        <begin position="54"/>
        <end position="63"/>
    </location>
</feature>
<dbReference type="InterPro" id="IPR002109">
    <property type="entry name" value="Glutaredoxin"/>
</dbReference>
<sequence length="175" mass="18964">MTTAVTAVWATGSARTTTTARRSTSSCCWPSTRKNLTGLPTRRALSGSRPRTPMTGTALTRTTPMRPDTDQEDTDMTGQPITVWTKDPCVQCDAVKRKLDKEGVPYQTQNLEAPENAATVEKFRQRGLMHAPVVQTQTETFAGYNPTKLQSAISNYRAQSGPAMTGPDVSGPSVN</sequence>
<gene>
    <name evidence="3" type="ORF">GNZ21_13180</name>
</gene>
<evidence type="ECO:0000313" key="4">
    <source>
        <dbReference type="Proteomes" id="UP000460157"/>
    </source>
</evidence>
<dbReference type="PROSITE" id="PS51354">
    <property type="entry name" value="GLUTAREDOXIN_2"/>
    <property type="match status" value="1"/>
</dbReference>
<dbReference type="InterPro" id="IPR036249">
    <property type="entry name" value="Thioredoxin-like_sf"/>
</dbReference>
<dbReference type="Gene3D" id="3.40.30.10">
    <property type="entry name" value="Glutaredoxin"/>
    <property type="match status" value="1"/>
</dbReference>
<name>A0A7K1ULE1_9MICC</name>
<evidence type="ECO:0000256" key="1">
    <source>
        <dbReference type="SAM" id="MobiDB-lite"/>
    </source>
</evidence>
<comment type="caution">
    <text evidence="3">The sequence shown here is derived from an EMBL/GenBank/DDBJ whole genome shotgun (WGS) entry which is preliminary data.</text>
</comment>
<feature type="domain" description="Glutaredoxin" evidence="2">
    <location>
        <begin position="81"/>
        <end position="134"/>
    </location>
</feature>
<feature type="region of interest" description="Disordered" evidence="1">
    <location>
        <begin position="38"/>
        <end position="82"/>
    </location>
</feature>
<dbReference type="Pfam" id="PF00462">
    <property type="entry name" value="Glutaredoxin"/>
    <property type="match status" value="1"/>
</dbReference>
<protein>
    <recommendedName>
        <fullName evidence="2">Glutaredoxin domain-containing protein</fullName>
    </recommendedName>
</protein>
<accession>A0A7K1ULE1</accession>
<dbReference type="Proteomes" id="UP000460157">
    <property type="component" value="Unassembled WGS sequence"/>
</dbReference>
<evidence type="ECO:0000259" key="2">
    <source>
        <dbReference type="Pfam" id="PF00462"/>
    </source>
</evidence>
<evidence type="ECO:0000313" key="3">
    <source>
        <dbReference type="EMBL" id="MVT27290.1"/>
    </source>
</evidence>